<comment type="caution">
    <text evidence="1">The sequence shown here is derived from an EMBL/GenBank/DDBJ whole genome shotgun (WGS) entry which is preliminary data.</text>
</comment>
<gene>
    <name evidence="1" type="ORF">GCM10009425_19320</name>
</gene>
<organism evidence="1 2">
    <name type="scientific">Pseudomonas asuensis</name>
    <dbReference type="NCBI Taxonomy" id="1825787"/>
    <lineage>
        <taxon>Bacteria</taxon>
        <taxon>Pseudomonadati</taxon>
        <taxon>Pseudomonadota</taxon>
        <taxon>Gammaproteobacteria</taxon>
        <taxon>Pseudomonadales</taxon>
        <taxon>Pseudomonadaceae</taxon>
        <taxon>Pseudomonas</taxon>
    </lineage>
</organism>
<accession>A0ABQ2GRH8</accession>
<sequence>MAAIRGNGSADECGMLTVSYINVDNRATIEEVCQTSTCSQTVSIDGLCLGSMA</sequence>
<evidence type="ECO:0000313" key="2">
    <source>
        <dbReference type="Proteomes" id="UP000616499"/>
    </source>
</evidence>
<dbReference type="EMBL" id="BMNW01000004">
    <property type="protein sequence ID" value="GGM08224.1"/>
    <property type="molecule type" value="Genomic_DNA"/>
</dbReference>
<protein>
    <submittedName>
        <fullName evidence="1">Uncharacterized protein</fullName>
    </submittedName>
</protein>
<evidence type="ECO:0000313" key="1">
    <source>
        <dbReference type="EMBL" id="GGM08224.1"/>
    </source>
</evidence>
<dbReference type="Proteomes" id="UP000616499">
    <property type="component" value="Unassembled WGS sequence"/>
</dbReference>
<reference evidence="2" key="1">
    <citation type="journal article" date="2019" name="Int. J. Syst. Evol. Microbiol.">
        <title>The Global Catalogue of Microorganisms (GCM) 10K type strain sequencing project: providing services to taxonomists for standard genome sequencing and annotation.</title>
        <authorList>
            <consortium name="The Broad Institute Genomics Platform"/>
            <consortium name="The Broad Institute Genome Sequencing Center for Infectious Disease"/>
            <person name="Wu L."/>
            <person name="Ma J."/>
        </authorList>
    </citation>
    <scope>NUCLEOTIDE SEQUENCE [LARGE SCALE GENOMIC DNA]</scope>
    <source>
        <strain evidence="2">JCM 13501</strain>
    </source>
</reference>
<name>A0ABQ2GRH8_9PSED</name>
<keyword evidence="2" id="KW-1185">Reference proteome</keyword>
<proteinExistence type="predicted"/>